<dbReference type="RefSeq" id="WP_119572138.1">
    <property type="nucleotide sequence ID" value="NZ_LR215031.1"/>
</dbReference>
<dbReference type="AlphaFoldDB" id="A0A449AYG6"/>
<dbReference type="Proteomes" id="UP000289862">
    <property type="component" value="Chromosome"/>
</dbReference>
<organism evidence="1 2">
    <name type="scientific">Mycoplasmopsis gallopavonis</name>
    <dbReference type="NCBI Taxonomy" id="76629"/>
    <lineage>
        <taxon>Bacteria</taxon>
        <taxon>Bacillati</taxon>
        <taxon>Mycoplasmatota</taxon>
        <taxon>Mycoplasmoidales</taxon>
        <taxon>Metamycoplasmataceae</taxon>
        <taxon>Mycoplasmopsis</taxon>
    </lineage>
</organism>
<keyword evidence="2" id="KW-1185">Reference proteome</keyword>
<dbReference type="OrthoDB" id="399488at2"/>
<name>A0A449AYG6_9BACT</name>
<evidence type="ECO:0000313" key="1">
    <source>
        <dbReference type="EMBL" id="VEU72578.1"/>
    </source>
</evidence>
<accession>A0A449AYG6</accession>
<evidence type="ECO:0000313" key="2">
    <source>
        <dbReference type="Proteomes" id="UP000289862"/>
    </source>
</evidence>
<sequence>MLFSYQQIKNNEDGVLGYTLDVYSIHTAFIKIFQKFLKNKVDLQLYSKLTTNNFETNRNYSKILNEYGYYLSFFIQNLEYNQNDKQIKQTLQALKQTDHENIKKRQELIQTIFGLFNLKGRAKDLITLTEHFVWLNPEEQEQLTKMSFDLEPVNGCDLPQ</sequence>
<dbReference type="EMBL" id="LR215031">
    <property type="protein sequence ID" value="VEU72578.1"/>
    <property type="molecule type" value="Genomic_DNA"/>
</dbReference>
<proteinExistence type="predicted"/>
<dbReference type="KEGG" id="mgal:NCTC10186_00042"/>
<reference evidence="1 2" key="1">
    <citation type="submission" date="2019-01" db="EMBL/GenBank/DDBJ databases">
        <authorList>
            <consortium name="Pathogen Informatics"/>
        </authorList>
    </citation>
    <scope>NUCLEOTIDE SEQUENCE [LARGE SCALE GENOMIC DNA]</scope>
    <source>
        <strain evidence="1 2">NCTC10186</strain>
    </source>
</reference>
<protein>
    <submittedName>
        <fullName evidence="1">Uncharacterized protein</fullName>
    </submittedName>
</protein>
<gene>
    <name evidence="1" type="ORF">NCTC10186_00042</name>
</gene>